<evidence type="ECO:0000256" key="1">
    <source>
        <dbReference type="ARBA" id="ARBA00001971"/>
    </source>
</evidence>
<evidence type="ECO:0000256" key="11">
    <source>
        <dbReference type="ARBA" id="ARBA00022723"/>
    </source>
</evidence>
<organism evidence="17 18">
    <name type="scientific">Peteryoungia desertarenae</name>
    <dbReference type="NCBI Taxonomy" id="1813451"/>
    <lineage>
        <taxon>Bacteria</taxon>
        <taxon>Pseudomonadati</taxon>
        <taxon>Pseudomonadota</taxon>
        <taxon>Alphaproteobacteria</taxon>
        <taxon>Hyphomicrobiales</taxon>
        <taxon>Rhizobiaceae</taxon>
        <taxon>Peteryoungia</taxon>
    </lineage>
</organism>
<keyword evidence="9" id="KW-0349">Heme</keyword>
<protein>
    <recommendedName>
        <fullName evidence="6">Succinate dehydrogenase hydrophobic membrane anchor subunit</fullName>
    </recommendedName>
</protein>
<evidence type="ECO:0000256" key="3">
    <source>
        <dbReference type="ARBA" id="ARBA00004141"/>
    </source>
</evidence>
<evidence type="ECO:0000256" key="8">
    <source>
        <dbReference type="ARBA" id="ARBA00022532"/>
    </source>
</evidence>
<evidence type="ECO:0000256" key="9">
    <source>
        <dbReference type="ARBA" id="ARBA00022617"/>
    </source>
</evidence>
<keyword evidence="8" id="KW-0816">Tricarboxylic acid cycle</keyword>
<proteinExistence type="predicted"/>
<feature type="transmembrane region" description="Helical" evidence="16">
    <location>
        <begin position="29"/>
        <end position="46"/>
    </location>
</feature>
<sequence>MPTPLGLVRGLGSGKTGTDVFIRERISGLLLFFLVPYLMIALIPVFGEPYPVVLERIGSLWVGPPLIAFLLINATHMAMGMRVIIEDYVHARMLKYALLILNWAFSWGCALIAALAVIRIMFLVVRI</sequence>
<dbReference type="Pfam" id="PF01127">
    <property type="entry name" value="Sdh_cyt"/>
    <property type="match status" value="1"/>
</dbReference>
<evidence type="ECO:0000256" key="2">
    <source>
        <dbReference type="ARBA" id="ARBA00004050"/>
    </source>
</evidence>
<comment type="subunit">
    <text evidence="5">Part of an enzyme complex containing four subunits: a flavoprotein, an iron-sulfur protein, plus two membrane-anchoring proteins, SdhC and SdhD.</text>
</comment>
<keyword evidence="7" id="KW-0813">Transport</keyword>
<comment type="pathway">
    <text evidence="4">Carbohydrate metabolism; tricarboxylic acid cycle.</text>
</comment>
<dbReference type="InterPro" id="IPR014312">
    <property type="entry name" value="Succ_DH_anchor"/>
</dbReference>
<evidence type="ECO:0000313" key="17">
    <source>
        <dbReference type="EMBL" id="QLF71936.1"/>
    </source>
</evidence>
<evidence type="ECO:0000256" key="15">
    <source>
        <dbReference type="ARBA" id="ARBA00023136"/>
    </source>
</evidence>
<dbReference type="NCBIfam" id="TIGR02968">
    <property type="entry name" value="succ_dehyd_anc"/>
    <property type="match status" value="1"/>
</dbReference>
<gene>
    <name evidence="17" type="primary">sdhD</name>
    <name evidence="17" type="ORF">FE840_020265</name>
</gene>
<dbReference type="Proteomes" id="UP000308530">
    <property type="component" value="Plasmid pPRADMK78_01"/>
</dbReference>
<evidence type="ECO:0000256" key="4">
    <source>
        <dbReference type="ARBA" id="ARBA00005163"/>
    </source>
</evidence>
<keyword evidence="10 16" id="KW-0812">Transmembrane</keyword>
<evidence type="ECO:0000256" key="14">
    <source>
        <dbReference type="ARBA" id="ARBA00023004"/>
    </source>
</evidence>
<comment type="cofactor">
    <cofactor evidence="1">
        <name>heme</name>
        <dbReference type="ChEBI" id="CHEBI:30413"/>
    </cofactor>
</comment>
<dbReference type="RefSeq" id="WP_138287632.1">
    <property type="nucleotide sequence ID" value="NZ_CP058351.1"/>
</dbReference>
<dbReference type="Gene3D" id="1.20.1300.10">
    <property type="entry name" value="Fumarate reductase/succinate dehydrogenase, transmembrane subunit"/>
    <property type="match status" value="1"/>
</dbReference>
<evidence type="ECO:0000256" key="16">
    <source>
        <dbReference type="SAM" id="Phobius"/>
    </source>
</evidence>
<dbReference type="InterPro" id="IPR000701">
    <property type="entry name" value="SuccDH_FuR_B_TM-su"/>
</dbReference>
<keyword evidence="12" id="KW-0249">Electron transport</keyword>
<keyword evidence="17" id="KW-0614">Plasmid</keyword>
<keyword evidence="13 16" id="KW-1133">Transmembrane helix</keyword>
<evidence type="ECO:0000256" key="6">
    <source>
        <dbReference type="ARBA" id="ARBA00019425"/>
    </source>
</evidence>
<reference evidence="17 18" key="1">
    <citation type="submission" date="2020-06" db="EMBL/GenBank/DDBJ databases">
        <title>Genome sequence of Rhizobium sp strain ADMK78.</title>
        <authorList>
            <person name="Rahi P."/>
        </authorList>
    </citation>
    <scope>NUCLEOTIDE SEQUENCE [LARGE SCALE GENOMIC DNA]</scope>
    <source>
        <strain evidence="17 18">ADMK78</strain>
        <plasmid evidence="17 18">pPRADMK78_01</plasmid>
    </source>
</reference>
<evidence type="ECO:0000256" key="13">
    <source>
        <dbReference type="ARBA" id="ARBA00022989"/>
    </source>
</evidence>
<geneLocation type="plasmid" evidence="17 18">
    <name>pPRADMK78_01</name>
</geneLocation>
<comment type="subcellular location">
    <subcellularLocation>
        <location evidence="3">Membrane</location>
        <topology evidence="3">Multi-pass membrane protein</topology>
    </subcellularLocation>
</comment>
<accession>A0ABX6QTG1</accession>
<feature type="transmembrane region" description="Helical" evidence="16">
    <location>
        <begin position="97"/>
        <end position="122"/>
    </location>
</feature>
<comment type="function">
    <text evidence="2">Membrane-anchoring subunit of succinate dehydrogenase (SDH).</text>
</comment>
<evidence type="ECO:0000256" key="5">
    <source>
        <dbReference type="ARBA" id="ARBA00011558"/>
    </source>
</evidence>
<evidence type="ECO:0000256" key="7">
    <source>
        <dbReference type="ARBA" id="ARBA00022448"/>
    </source>
</evidence>
<keyword evidence="15 16" id="KW-0472">Membrane</keyword>
<evidence type="ECO:0000256" key="10">
    <source>
        <dbReference type="ARBA" id="ARBA00022692"/>
    </source>
</evidence>
<keyword evidence="18" id="KW-1185">Reference proteome</keyword>
<evidence type="ECO:0000313" key="18">
    <source>
        <dbReference type="Proteomes" id="UP000308530"/>
    </source>
</evidence>
<dbReference type="EMBL" id="CP058351">
    <property type="protein sequence ID" value="QLF71936.1"/>
    <property type="molecule type" value="Genomic_DNA"/>
</dbReference>
<keyword evidence="14" id="KW-0408">Iron</keyword>
<feature type="transmembrane region" description="Helical" evidence="16">
    <location>
        <begin position="66"/>
        <end position="85"/>
    </location>
</feature>
<name>A0ABX6QTG1_9HYPH</name>
<evidence type="ECO:0000256" key="12">
    <source>
        <dbReference type="ARBA" id="ARBA00022982"/>
    </source>
</evidence>
<keyword evidence="11" id="KW-0479">Metal-binding</keyword>
<dbReference type="InterPro" id="IPR034804">
    <property type="entry name" value="SQR/QFR_C/D"/>
</dbReference>
<dbReference type="SUPFAM" id="SSF81343">
    <property type="entry name" value="Fumarate reductase respiratory complex transmembrane subunits"/>
    <property type="match status" value="1"/>
</dbReference>